<dbReference type="PANTHER" id="PTHR42085:SF1">
    <property type="entry name" value="F-BOX DOMAIN-CONTAINING PROTEIN"/>
    <property type="match status" value="1"/>
</dbReference>
<evidence type="ECO:0000313" key="3">
    <source>
        <dbReference type="Proteomes" id="UP000053259"/>
    </source>
</evidence>
<dbReference type="VEuPathDB" id="FungiDB:PV09_01270"/>
<sequence>MSLKRLRSIVKNSRSDTDTSMPSVDENDGSTDALFLQLPQEIRMRIYQHAFSRTAVEQFKALHFGPQTNSASGLMLTCRQIYTEAAELYVEDTVVSLWPQSRHDALPYNSSDFKTKPFLKAWMMSRHGIAVKEHPETLRQLELHFTLTRDTRAFCEKFFESKLLRNHHSKIKHIYLRICICGALQWLHESPENVMSFCLALEAFAHAFPALERIHILYCGQQWPVWIQALGNVPFPEIAFARHEVRMFSGANWSIRRADARKRTWCPTVSRDPSQVQPPAGVEALQSEDECAFSAVMTWNHTAAHPGERTELVPWKERSISVDYYDSWTVLKDRCVRNKPHQPKSGSEPIGRSKLTTKPTGIQRVVNRVKHSVEATPLGPTWGIYKYIPETRAVASMNRGSHWRMY</sequence>
<evidence type="ECO:0000313" key="2">
    <source>
        <dbReference type="EMBL" id="KIW08354.1"/>
    </source>
</evidence>
<name>A0A0D2BAK0_9PEZI</name>
<dbReference type="InParanoid" id="A0A0D2BAK0"/>
<dbReference type="OrthoDB" id="5314997at2759"/>
<feature type="region of interest" description="Disordered" evidence="1">
    <location>
        <begin position="337"/>
        <end position="357"/>
    </location>
</feature>
<dbReference type="HOGENOM" id="CLU_678269_0_0_1"/>
<dbReference type="EMBL" id="KN847531">
    <property type="protein sequence ID" value="KIW08354.1"/>
    <property type="molecule type" value="Genomic_DNA"/>
</dbReference>
<keyword evidence="3" id="KW-1185">Reference proteome</keyword>
<dbReference type="AlphaFoldDB" id="A0A0D2BAK0"/>
<dbReference type="Proteomes" id="UP000053259">
    <property type="component" value="Unassembled WGS sequence"/>
</dbReference>
<dbReference type="RefSeq" id="XP_016218223.1">
    <property type="nucleotide sequence ID" value="XM_016354128.1"/>
</dbReference>
<gene>
    <name evidence="2" type="ORF">PV09_01270</name>
</gene>
<evidence type="ECO:0008006" key="4">
    <source>
        <dbReference type="Google" id="ProtNLM"/>
    </source>
</evidence>
<accession>A0A0D2BAK0</accession>
<feature type="region of interest" description="Disordered" evidence="1">
    <location>
        <begin position="1"/>
        <end position="28"/>
    </location>
</feature>
<dbReference type="InterPro" id="IPR038883">
    <property type="entry name" value="AN11006-like"/>
</dbReference>
<organism evidence="2 3">
    <name type="scientific">Verruconis gallopava</name>
    <dbReference type="NCBI Taxonomy" id="253628"/>
    <lineage>
        <taxon>Eukaryota</taxon>
        <taxon>Fungi</taxon>
        <taxon>Dikarya</taxon>
        <taxon>Ascomycota</taxon>
        <taxon>Pezizomycotina</taxon>
        <taxon>Dothideomycetes</taxon>
        <taxon>Pleosporomycetidae</taxon>
        <taxon>Venturiales</taxon>
        <taxon>Sympoventuriaceae</taxon>
        <taxon>Verruconis</taxon>
    </lineage>
</organism>
<proteinExistence type="predicted"/>
<dbReference type="GeneID" id="27309243"/>
<protein>
    <recommendedName>
        <fullName evidence="4">F-box domain-containing protein</fullName>
    </recommendedName>
</protein>
<evidence type="ECO:0000256" key="1">
    <source>
        <dbReference type="SAM" id="MobiDB-lite"/>
    </source>
</evidence>
<dbReference type="PANTHER" id="PTHR42085">
    <property type="entry name" value="F-BOX DOMAIN-CONTAINING PROTEIN"/>
    <property type="match status" value="1"/>
</dbReference>
<reference evidence="2 3" key="1">
    <citation type="submission" date="2015-01" db="EMBL/GenBank/DDBJ databases">
        <title>The Genome Sequence of Ochroconis gallopava CBS43764.</title>
        <authorList>
            <consortium name="The Broad Institute Genomics Platform"/>
            <person name="Cuomo C."/>
            <person name="de Hoog S."/>
            <person name="Gorbushina A."/>
            <person name="Stielow B."/>
            <person name="Teixiera M."/>
            <person name="Abouelleil A."/>
            <person name="Chapman S.B."/>
            <person name="Priest M."/>
            <person name="Young S.K."/>
            <person name="Wortman J."/>
            <person name="Nusbaum C."/>
            <person name="Birren B."/>
        </authorList>
    </citation>
    <scope>NUCLEOTIDE SEQUENCE [LARGE SCALE GENOMIC DNA]</scope>
    <source>
        <strain evidence="2 3">CBS 43764</strain>
    </source>
</reference>